<dbReference type="InterPro" id="IPR050557">
    <property type="entry name" value="RTX_toxin/Mannuronan_C5-epim"/>
</dbReference>
<dbReference type="InterPro" id="IPR011049">
    <property type="entry name" value="Serralysin-like_metalloprot_C"/>
</dbReference>
<protein>
    <submittedName>
        <fullName evidence="4">Calcium-binding protein</fullName>
    </submittedName>
</protein>
<organism evidence="4 5">
    <name type="scientific">Gemmobacter lutimaris</name>
    <dbReference type="NCBI Taxonomy" id="2306023"/>
    <lineage>
        <taxon>Bacteria</taxon>
        <taxon>Pseudomonadati</taxon>
        <taxon>Pseudomonadota</taxon>
        <taxon>Alphaproteobacteria</taxon>
        <taxon>Rhodobacterales</taxon>
        <taxon>Paracoccaceae</taxon>
        <taxon>Gemmobacter</taxon>
    </lineage>
</organism>
<accession>A0A398BQF1</accession>
<comment type="subcellular location">
    <subcellularLocation>
        <location evidence="1">Secreted</location>
    </subcellularLocation>
</comment>
<evidence type="ECO:0000313" key="4">
    <source>
        <dbReference type="EMBL" id="RID91944.1"/>
    </source>
</evidence>
<reference evidence="4 5" key="1">
    <citation type="submission" date="2018-09" db="EMBL/GenBank/DDBJ databases">
        <title>Gemmobacter lutimaris sp. nov., a marine bacterium isolated from tidal flat.</title>
        <authorList>
            <person name="Lee D.W."/>
            <person name="Yoo Y."/>
            <person name="Kim J.-J."/>
            <person name="Kim B.S."/>
        </authorList>
    </citation>
    <scope>NUCLEOTIDE SEQUENCE [LARGE SCALE GENOMIC DNA]</scope>
    <source>
        <strain evidence="4 5">YJ-T1-11</strain>
    </source>
</reference>
<comment type="caution">
    <text evidence="4">The sequence shown here is derived from an EMBL/GenBank/DDBJ whole genome shotgun (WGS) entry which is preliminary data.</text>
</comment>
<dbReference type="Proteomes" id="UP000266649">
    <property type="component" value="Unassembled WGS sequence"/>
</dbReference>
<dbReference type="Gene3D" id="2.150.10.10">
    <property type="entry name" value="Serralysin-like metalloprotease, C-terminal"/>
    <property type="match status" value="4"/>
</dbReference>
<dbReference type="AlphaFoldDB" id="A0A398BQF1"/>
<dbReference type="EMBL" id="QXXQ01000004">
    <property type="protein sequence ID" value="RID91944.1"/>
    <property type="molecule type" value="Genomic_DNA"/>
</dbReference>
<proteinExistence type="predicted"/>
<dbReference type="PRINTS" id="PR00313">
    <property type="entry name" value="CABNDNGRPT"/>
</dbReference>
<feature type="region of interest" description="Disordered" evidence="3">
    <location>
        <begin position="434"/>
        <end position="536"/>
    </location>
</feature>
<dbReference type="Pfam" id="PF00353">
    <property type="entry name" value="HemolysinCabind"/>
    <property type="match status" value="4"/>
</dbReference>
<keyword evidence="2" id="KW-0964">Secreted</keyword>
<evidence type="ECO:0000313" key="5">
    <source>
        <dbReference type="Proteomes" id="UP000266649"/>
    </source>
</evidence>
<dbReference type="GO" id="GO:0005576">
    <property type="term" value="C:extracellular region"/>
    <property type="evidence" value="ECO:0007669"/>
    <property type="project" value="UniProtKB-SubCell"/>
</dbReference>
<evidence type="ECO:0000256" key="3">
    <source>
        <dbReference type="SAM" id="MobiDB-lite"/>
    </source>
</evidence>
<dbReference type="PANTHER" id="PTHR38340:SF1">
    <property type="entry name" value="S-LAYER PROTEIN"/>
    <property type="match status" value="1"/>
</dbReference>
<dbReference type="InterPro" id="IPR001343">
    <property type="entry name" value="Hemolysn_Ca-bd"/>
</dbReference>
<dbReference type="InterPro" id="IPR018511">
    <property type="entry name" value="Hemolysin-typ_Ca-bd_CS"/>
</dbReference>
<dbReference type="PANTHER" id="PTHR38340">
    <property type="entry name" value="S-LAYER PROTEIN"/>
    <property type="match status" value="1"/>
</dbReference>
<dbReference type="RefSeq" id="WP_147373460.1">
    <property type="nucleotide sequence ID" value="NZ_QXXQ01000004.1"/>
</dbReference>
<dbReference type="OrthoDB" id="7876310at2"/>
<sequence>MALAETIDVRTIDEFSTEERFRYVLTVFEDAGPDQPEQLGGDQFVFSLADGLTVFPPTVIPLRNGEFAAYQSTFPDLDPDGAAPTVEIRLFDELGIEEDQITQLSASALAGNLIDLGVLPGDVNYAVFDPFRATLRRVDPLTGAIGRLSEAIDLSQIGSVLPLDDGTLIQALSGDFLAQGATLDVGVVGPAGDVPSFAFPELPVSLGRGQFDLIAAGNLLVLQSVDIADRGVSRPEFTIVRPDDARDPVTVELAQPNTTTAVATTEVKGIGFATFIVYADLSGGVTISTDAEIVLMDFDGDILARRTVADAVGANFFSVFDTIGLLDLARPHDDGVRLLTSWTDAPFGPGNKTMLGEVFQFSPRIDVTGTFRDDVLLGLGRNDQIAGSGGNDLLLGAGGDDTLLGGAGDDRIDGDDGDDLIRGDVGEDILRGLRGNDAIRGNGGNDTISGQAGKDQLFGDNGDDRARGGSGNDDLFGGSGDDTLDGESGKDRLGGQSGNDTLNGGQGNDALDGGAGQDHLAGGGGKDVLRGGDGDDILDGGAGDDRLISGRGADDLTGDAGADRFVLVALTDSSNEAGVDLITDFSIAEGDRIDLSAIDAKSRAPGNNAFVFIGAAEFSNRRGELRIDLRDTASTTILGDVDGDGREDLSLTLSGNFVLTASEFVL</sequence>
<feature type="compositionally biased region" description="Gly residues" evidence="3">
    <location>
        <begin position="513"/>
        <end position="526"/>
    </location>
</feature>
<name>A0A398BQF1_9RHOB</name>
<dbReference type="GO" id="GO:0005509">
    <property type="term" value="F:calcium ion binding"/>
    <property type="evidence" value="ECO:0007669"/>
    <property type="project" value="InterPro"/>
</dbReference>
<evidence type="ECO:0000256" key="1">
    <source>
        <dbReference type="ARBA" id="ARBA00004613"/>
    </source>
</evidence>
<dbReference type="SUPFAM" id="SSF51120">
    <property type="entry name" value="beta-Roll"/>
    <property type="match status" value="3"/>
</dbReference>
<evidence type="ECO:0000256" key="2">
    <source>
        <dbReference type="ARBA" id="ARBA00022525"/>
    </source>
</evidence>
<keyword evidence="5" id="KW-1185">Reference proteome</keyword>
<dbReference type="PROSITE" id="PS00330">
    <property type="entry name" value="HEMOLYSIN_CALCIUM"/>
    <property type="match status" value="5"/>
</dbReference>
<gene>
    <name evidence="4" type="ORF">D2N39_08465</name>
</gene>